<evidence type="ECO:0000256" key="15">
    <source>
        <dbReference type="PIRSR" id="PIRSR000114-2"/>
    </source>
</evidence>
<evidence type="ECO:0000259" key="19">
    <source>
        <dbReference type="Pfam" id="PF07479"/>
    </source>
</evidence>
<dbReference type="InterPro" id="IPR011128">
    <property type="entry name" value="G3P_DH_NAD-dep_N"/>
</dbReference>
<feature type="binding site" evidence="13">
    <location>
        <position position="105"/>
    </location>
    <ligand>
        <name>NADPH</name>
        <dbReference type="ChEBI" id="CHEBI:57783"/>
    </ligand>
</feature>
<feature type="binding site" evidence="13">
    <location>
        <position position="135"/>
    </location>
    <ligand>
        <name>sn-glycerol 3-phosphate</name>
        <dbReference type="ChEBI" id="CHEBI:57597"/>
    </ligand>
</feature>
<feature type="domain" description="Glycerol-3-phosphate dehydrogenase NAD-dependent C-terminal" evidence="19">
    <location>
        <begin position="179"/>
        <end position="318"/>
    </location>
</feature>
<dbReference type="GO" id="GO:0046167">
    <property type="term" value="P:glycerol-3-phosphate biosynthetic process"/>
    <property type="evidence" value="ECO:0007669"/>
    <property type="project" value="UniProtKB-UniRule"/>
</dbReference>
<dbReference type="PIRSF" id="PIRSF000114">
    <property type="entry name" value="Glycerol-3-P_dh"/>
    <property type="match status" value="1"/>
</dbReference>
<comment type="caution">
    <text evidence="20">The sequence shown here is derived from an EMBL/GenBank/DDBJ whole genome shotgun (WGS) entry which is preliminary data.</text>
</comment>
<comment type="subcellular location">
    <subcellularLocation>
        <location evidence="13">Cytoplasm</location>
    </subcellularLocation>
</comment>
<feature type="binding site" evidence="13">
    <location>
        <position position="253"/>
    </location>
    <ligand>
        <name>sn-glycerol 3-phosphate</name>
        <dbReference type="ChEBI" id="CHEBI:57597"/>
    </ligand>
</feature>
<dbReference type="GO" id="GO:0005829">
    <property type="term" value="C:cytosol"/>
    <property type="evidence" value="ECO:0007669"/>
    <property type="project" value="TreeGrafter"/>
</dbReference>
<feature type="binding site" evidence="13">
    <location>
        <position position="105"/>
    </location>
    <ligand>
        <name>sn-glycerol 3-phosphate</name>
        <dbReference type="ChEBI" id="CHEBI:57597"/>
    </ligand>
</feature>
<evidence type="ECO:0000313" key="21">
    <source>
        <dbReference type="Proteomes" id="UP000181901"/>
    </source>
</evidence>
<evidence type="ECO:0000256" key="3">
    <source>
        <dbReference type="ARBA" id="ARBA00022857"/>
    </source>
</evidence>
<keyword evidence="6 13" id="KW-0443">Lipid metabolism</keyword>
<comment type="similarity">
    <text evidence="1 13 17">Belongs to the NAD-dependent glycerol-3-phosphate dehydrogenase family.</text>
</comment>
<keyword evidence="21" id="KW-1185">Reference proteome</keyword>
<keyword evidence="7 13" id="KW-0594">Phospholipid biosynthesis</keyword>
<feature type="binding site" evidence="16">
    <location>
        <position position="139"/>
    </location>
    <ligand>
        <name>NAD(+)</name>
        <dbReference type="ChEBI" id="CHEBI:57540"/>
    </ligand>
</feature>
<feature type="binding site" evidence="15">
    <location>
        <position position="105"/>
    </location>
    <ligand>
        <name>substrate</name>
    </ligand>
</feature>
<dbReference type="RefSeq" id="WP_071544990.1">
    <property type="nucleotide sequence ID" value="NZ_LKAQ01000004.1"/>
</dbReference>
<keyword evidence="5 13" id="KW-0520">NAD</keyword>
<comment type="pathway">
    <text evidence="13">Membrane lipid metabolism; glycerophospholipid metabolism.</text>
</comment>
<comment type="function">
    <text evidence="13">Catalyzes the reduction of the glycolytic intermediate dihydroxyacetone phosphate (DHAP) to sn-glycerol 3-phosphate (G3P), the key precursor for phospholipid synthesis.</text>
</comment>
<evidence type="ECO:0000256" key="14">
    <source>
        <dbReference type="PIRSR" id="PIRSR000114-1"/>
    </source>
</evidence>
<feature type="binding site" evidence="13">
    <location>
        <position position="255"/>
    </location>
    <ligand>
        <name>sn-glycerol 3-phosphate</name>
        <dbReference type="ChEBI" id="CHEBI:57597"/>
    </ligand>
</feature>
<dbReference type="NCBIfam" id="NF000942">
    <property type="entry name" value="PRK00094.1-4"/>
    <property type="match status" value="1"/>
</dbReference>
<dbReference type="UniPathway" id="UPA00940"/>
<dbReference type="NCBIfam" id="NF000940">
    <property type="entry name" value="PRK00094.1-2"/>
    <property type="match status" value="1"/>
</dbReference>
<feature type="binding site" evidence="13">
    <location>
        <position position="137"/>
    </location>
    <ligand>
        <name>sn-glycerol 3-phosphate</name>
        <dbReference type="ChEBI" id="CHEBI:57597"/>
    </ligand>
</feature>
<dbReference type="HAMAP" id="MF_00394">
    <property type="entry name" value="NAD_Glyc3P_dehydrog"/>
    <property type="match status" value="1"/>
</dbReference>
<dbReference type="PRINTS" id="PR00077">
    <property type="entry name" value="GPDHDRGNASE"/>
</dbReference>
<accession>A0A1J5N861</accession>
<dbReference type="PANTHER" id="PTHR11728">
    <property type="entry name" value="GLYCEROL-3-PHOSPHATE DEHYDROGENASE"/>
    <property type="match status" value="1"/>
</dbReference>
<dbReference type="FunFam" id="3.40.50.720:FF:000019">
    <property type="entry name" value="Glycerol-3-phosphate dehydrogenase [NAD(P)+]"/>
    <property type="match status" value="1"/>
</dbReference>
<dbReference type="SUPFAM" id="SSF48179">
    <property type="entry name" value="6-phosphogluconate dehydrogenase C-terminal domain-like"/>
    <property type="match status" value="1"/>
</dbReference>
<feature type="domain" description="Glycerol-3-phosphate dehydrogenase NAD-dependent N-terminal" evidence="18">
    <location>
        <begin position="2"/>
        <end position="157"/>
    </location>
</feature>
<feature type="binding site" evidence="15">
    <location>
        <begin position="254"/>
        <end position="255"/>
    </location>
    <ligand>
        <name>substrate</name>
    </ligand>
</feature>
<evidence type="ECO:0000256" key="12">
    <source>
        <dbReference type="ARBA" id="ARBA00080511"/>
    </source>
</evidence>
<evidence type="ECO:0000256" key="7">
    <source>
        <dbReference type="ARBA" id="ARBA00023209"/>
    </source>
</evidence>
<feature type="binding site" evidence="16">
    <location>
        <begin position="7"/>
        <end position="12"/>
    </location>
    <ligand>
        <name>NAD(+)</name>
        <dbReference type="ChEBI" id="CHEBI:57540"/>
    </ligand>
</feature>
<evidence type="ECO:0000256" key="10">
    <source>
        <dbReference type="ARBA" id="ARBA00066687"/>
    </source>
</evidence>
<evidence type="ECO:0000256" key="2">
    <source>
        <dbReference type="ARBA" id="ARBA00022516"/>
    </source>
</evidence>
<feature type="binding site" evidence="16">
    <location>
        <position position="82"/>
    </location>
    <ligand>
        <name>NAD(+)</name>
        <dbReference type="ChEBI" id="CHEBI:57540"/>
    </ligand>
</feature>
<reference evidence="20 21" key="1">
    <citation type="submission" date="2015-09" db="EMBL/GenBank/DDBJ databases">
        <title>Genome of Desulfovibrio dechloracetivorans BerOc1, a mercury methylating strain isolated from highly hydrocarbons and metals contaminated coastal sediments.</title>
        <authorList>
            <person name="Goni Urriza M."/>
            <person name="Gassie C."/>
            <person name="Bouchez O."/>
            <person name="Klopp C."/>
            <person name="Ranchou-Peyruse A."/>
            <person name="Remy G."/>
        </authorList>
    </citation>
    <scope>NUCLEOTIDE SEQUENCE [LARGE SCALE GENOMIC DNA]</scope>
    <source>
        <strain evidence="20 21">BerOc1</strain>
    </source>
</reference>
<name>A0A1J5N861_9BACT</name>
<comment type="catalytic activity">
    <reaction evidence="13">
        <text>sn-glycerol 3-phosphate + NAD(+) = dihydroxyacetone phosphate + NADH + H(+)</text>
        <dbReference type="Rhea" id="RHEA:11092"/>
        <dbReference type="ChEBI" id="CHEBI:15378"/>
        <dbReference type="ChEBI" id="CHEBI:57540"/>
        <dbReference type="ChEBI" id="CHEBI:57597"/>
        <dbReference type="ChEBI" id="CHEBI:57642"/>
        <dbReference type="ChEBI" id="CHEBI:57945"/>
        <dbReference type="EC" id="1.1.1.94"/>
    </reaction>
</comment>
<dbReference type="InterPro" id="IPR008927">
    <property type="entry name" value="6-PGluconate_DH-like_C_sf"/>
</dbReference>
<dbReference type="InterPro" id="IPR036291">
    <property type="entry name" value="NAD(P)-bd_dom_sf"/>
</dbReference>
<evidence type="ECO:0000256" key="1">
    <source>
        <dbReference type="ARBA" id="ARBA00011009"/>
    </source>
</evidence>
<sequence>MKIAVLGAGAWGTTLADMLAKNGRETTLWAREPEVAADIRSHRENRVFLPGVALSDRLMVESDPTIAFAGADYFLVVIPSQFIRPALAGFRDLLPERPVIVNASKGIELSSLAPISRVVGEALEGKAPRYAALSGPSFAAEVSRDMPTSVSLGCESHDLGRELQEAFSTPYFRVYYTPDYRGVELGGAVKNVIAIAAGIADGLGFGHDARAALITRGLAELSRLGEAMGGQERTFMGLSGMGDLVLTCTGDLSRNRQVGLKLGRGQTLDQIIGEMKAVAEGVKTTQSLHDLAAKLEVELPITEQVYKILYEGKDPARATTDLMSRDLKDE</sequence>
<evidence type="ECO:0000256" key="11">
    <source>
        <dbReference type="ARBA" id="ARBA00069372"/>
    </source>
</evidence>
<dbReference type="InterPro" id="IPR013328">
    <property type="entry name" value="6PGD_dom2"/>
</dbReference>
<feature type="binding site" evidence="13">
    <location>
        <position position="190"/>
    </location>
    <ligand>
        <name>sn-glycerol 3-phosphate</name>
        <dbReference type="ChEBI" id="CHEBI:57597"/>
    </ligand>
</feature>
<dbReference type="GO" id="GO:0006650">
    <property type="term" value="P:glycerophospholipid metabolic process"/>
    <property type="evidence" value="ECO:0007669"/>
    <property type="project" value="UniProtKB-UniRule"/>
</dbReference>
<dbReference type="OrthoDB" id="9812273at2"/>
<feature type="binding site" evidence="13">
    <location>
        <position position="280"/>
    </location>
    <ligand>
        <name>NADPH</name>
        <dbReference type="ChEBI" id="CHEBI:57783"/>
    </ligand>
</feature>
<keyword evidence="8 13" id="KW-1208">Phospholipid metabolism</keyword>
<evidence type="ECO:0000259" key="18">
    <source>
        <dbReference type="Pfam" id="PF01210"/>
    </source>
</evidence>
<dbReference type="GO" id="GO:0046168">
    <property type="term" value="P:glycerol-3-phosphate catabolic process"/>
    <property type="evidence" value="ECO:0007669"/>
    <property type="project" value="InterPro"/>
</dbReference>
<evidence type="ECO:0000256" key="6">
    <source>
        <dbReference type="ARBA" id="ARBA00023098"/>
    </source>
</evidence>
<keyword evidence="13" id="KW-0963">Cytoplasm</keyword>
<dbReference type="EC" id="1.1.1.94" evidence="10 13"/>
<dbReference type="GO" id="GO:0005975">
    <property type="term" value="P:carbohydrate metabolic process"/>
    <property type="evidence" value="ECO:0007669"/>
    <property type="project" value="InterPro"/>
</dbReference>
<evidence type="ECO:0000313" key="20">
    <source>
        <dbReference type="EMBL" id="OIQ49479.1"/>
    </source>
</evidence>
<dbReference type="PANTHER" id="PTHR11728:SF1">
    <property type="entry name" value="GLYCEROL-3-PHOSPHATE DEHYDROGENASE [NAD(+)] 2, CHLOROPLASTIC"/>
    <property type="match status" value="1"/>
</dbReference>
<dbReference type="Gene3D" id="3.40.50.720">
    <property type="entry name" value="NAD(P)-binding Rossmann-like Domain"/>
    <property type="match status" value="1"/>
</dbReference>
<feature type="binding site" evidence="13">
    <location>
        <position position="139"/>
    </location>
    <ligand>
        <name>NADPH</name>
        <dbReference type="ChEBI" id="CHEBI:57783"/>
    </ligand>
</feature>
<comment type="catalytic activity">
    <reaction evidence="9">
        <text>sn-glycerol 3-phosphate + NADP(+) = dihydroxyacetone phosphate + NADPH + H(+)</text>
        <dbReference type="Rhea" id="RHEA:11096"/>
        <dbReference type="ChEBI" id="CHEBI:15378"/>
        <dbReference type="ChEBI" id="CHEBI:57597"/>
        <dbReference type="ChEBI" id="CHEBI:57642"/>
        <dbReference type="ChEBI" id="CHEBI:57783"/>
        <dbReference type="ChEBI" id="CHEBI:58349"/>
        <dbReference type="EC" id="1.1.1.94"/>
    </reaction>
    <physiologicalReaction direction="right-to-left" evidence="9">
        <dbReference type="Rhea" id="RHEA:11098"/>
    </physiologicalReaction>
</comment>
<evidence type="ECO:0000256" key="4">
    <source>
        <dbReference type="ARBA" id="ARBA00023002"/>
    </source>
</evidence>
<keyword evidence="13" id="KW-0547">Nucleotide-binding</keyword>
<feature type="active site" description="Proton acceptor" evidence="13 14">
    <location>
        <position position="190"/>
    </location>
</feature>
<dbReference type="FunFam" id="1.10.1040.10:FF:000001">
    <property type="entry name" value="Glycerol-3-phosphate dehydrogenase [NAD(P)+]"/>
    <property type="match status" value="1"/>
</dbReference>
<dbReference type="GO" id="GO:0141153">
    <property type="term" value="F:glycerol-3-phosphate dehydrogenase (NADP+) activity"/>
    <property type="evidence" value="ECO:0007669"/>
    <property type="project" value="RHEA"/>
</dbReference>
<organism evidence="20 21">
    <name type="scientific">Pseudodesulfovibrio hydrargyri</name>
    <dbReference type="NCBI Taxonomy" id="2125990"/>
    <lineage>
        <taxon>Bacteria</taxon>
        <taxon>Pseudomonadati</taxon>
        <taxon>Thermodesulfobacteriota</taxon>
        <taxon>Desulfovibrionia</taxon>
        <taxon>Desulfovibrionales</taxon>
        <taxon>Desulfovibrionaceae</taxon>
    </lineage>
</organism>
<feature type="binding site" evidence="13">
    <location>
        <position position="31"/>
    </location>
    <ligand>
        <name>NADPH</name>
        <dbReference type="ChEBI" id="CHEBI:57783"/>
    </ligand>
</feature>
<evidence type="ECO:0000256" key="13">
    <source>
        <dbReference type="HAMAP-Rule" id="MF_00394"/>
    </source>
</evidence>
<keyword evidence="2 13" id="KW-0444">Lipid biosynthesis</keyword>
<dbReference type="Pfam" id="PF01210">
    <property type="entry name" value="NAD_Gly3P_dh_N"/>
    <property type="match status" value="1"/>
</dbReference>
<feature type="binding site" evidence="13">
    <location>
        <position position="254"/>
    </location>
    <ligand>
        <name>sn-glycerol 3-phosphate</name>
        <dbReference type="ChEBI" id="CHEBI:57597"/>
    </ligand>
</feature>
<evidence type="ECO:0000256" key="17">
    <source>
        <dbReference type="RuleBase" id="RU000437"/>
    </source>
</evidence>
<dbReference type="GO" id="GO:0008654">
    <property type="term" value="P:phospholipid biosynthetic process"/>
    <property type="evidence" value="ECO:0007669"/>
    <property type="project" value="UniProtKB-KW"/>
</dbReference>
<dbReference type="Pfam" id="PF07479">
    <property type="entry name" value="NAD_Gly3P_dh_C"/>
    <property type="match status" value="1"/>
</dbReference>
<dbReference type="GO" id="GO:0051287">
    <property type="term" value="F:NAD binding"/>
    <property type="evidence" value="ECO:0007669"/>
    <property type="project" value="InterPro"/>
</dbReference>
<proteinExistence type="inferred from homology"/>
<dbReference type="InterPro" id="IPR006168">
    <property type="entry name" value="G3P_DH_NAD-dep"/>
</dbReference>
<feature type="binding site" evidence="13">
    <location>
        <position position="254"/>
    </location>
    <ligand>
        <name>NADPH</name>
        <dbReference type="ChEBI" id="CHEBI:57783"/>
    </ligand>
</feature>
<dbReference type="Proteomes" id="UP000181901">
    <property type="component" value="Unassembled WGS sequence"/>
</dbReference>
<dbReference type="EMBL" id="LKAQ01000004">
    <property type="protein sequence ID" value="OIQ49479.1"/>
    <property type="molecule type" value="Genomic_DNA"/>
</dbReference>
<feature type="binding site" evidence="13">
    <location>
        <position position="278"/>
    </location>
    <ligand>
        <name>NADPH</name>
        <dbReference type="ChEBI" id="CHEBI:57783"/>
    </ligand>
</feature>
<dbReference type="SUPFAM" id="SSF51735">
    <property type="entry name" value="NAD(P)-binding Rossmann-fold domains"/>
    <property type="match status" value="1"/>
</dbReference>
<feature type="binding site" evidence="13">
    <location>
        <position position="243"/>
    </location>
    <ligand>
        <name>sn-glycerol 3-phosphate</name>
        <dbReference type="ChEBI" id="CHEBI:57597"/>
    </ligand>
</feature>
<evidence type="ECO:0000256" key="8">
    <source>
        <dbReference type="ARBA" id="ARBA00023264"/>
    </source>
</evidence>
<keyword evidence="4 13" id="KW-0560">Oxidoreductase</keyword>
<dbReference type="InterPro" id="IPR006109">
    <property type="entry name" value="G3P_DH_NAD-dep_C"/>
</dbReference>
<evidence type="ECO:0000256" key="16">
    <source>
        <dbReference type="PIRSR" id="PIRSR000114-3"/>
    </source>
</evidence>
<comment type="caution">
    <text evidence="13">Lacks conserved residue(s) required for the propagation of feature annotation.</text>
</comment>
<dbReference type="Gene3D" id="1.10.1040.10">
    <property type="entry name" value="N-(1-d-carboxylethyl)-l-norvaline Dehydrogenase, domain 2"/>
    <property type="match status" value="1"/>
</dbReference>
<evidence type="ECO:0000256" key="5">
    <source>
        <dbReference type="ARBA" id="ARBA00023027"/>
    </source>
</evidence>
<protein>
    <recommendedName>
        <fullName evidence="11 13">Glycerol-3-phosphate dehydrogenase [NAD(P)+]</fullName>
        <ecNumber evidence="10 13">1.1.1.94</ecNumber>
    </recommendedName>
    <alternativeName>
        <fullName evidence="13">NAD(P)(+)-dependent glycerol-3-phosphate dehydrogenase</fullName>
    </alternativeName>
    <alternativeName>
        <fullName evidence="12 13">NAD(P)H-dependent dihydroxyacetone-phosphate reductase</fullName>
    </alternativeName>
</protein>
<evidence type="ECO:0000256" key="9">
    <source>
        <dbReference type="ARBA" id="ARBA00052716"/>
    </source>
</evidence>
<feature type="binding site" evidence="13">
    <location>
        <position position="11"/>
    </location>
    <ligand>
        <name>NADPH</name>
        <dbReference type="ChEBI" id="CHEBI:57783"/>
    </ligand>
</feature>
<feature type="binding site" evidence="16">
    <location>
        <position position="254"/>
    </location>
    <ligand>
        <name>NAD(+)</name>
        <dbReference type="ChEBI" id="CHEBI:57540"/>
    </ligand>
</feature>
<gene>
    <name evidence="13 20" type="primary">gpsA</name>
    <name evidence="20" type="ORF">BerOc1_01404</name>
</gene>
<dbReference type="GO" id="GO:0141152">
    <property type="term" value="F:glycerol-3-phosphate dehydrogenase (NAD+) activity"/>
    <property type="evidence" value="ECO:0007669"/>
    <property type="project" value="RHEA"/>
</dbReference>
<dbReference type="PROSITE" id="PS00957">
    <property type="entry name" value="NAD_G3PDH"/>
    <property type="match status" value="1"/>
</dbReference>
<keyword evidence="3 13" id="KW-0521">NADP</keyword>
<dbReference type="AlphaFoldDB" id="A0A1J5N861"/>